<dbReference type="STRING" id="1386089.N865_19030"/>
<organism evidence="2 3">
    <name type="scientific">Intrasporangium oryzae NRRL B-24470</name>
    <dbReference type="NCBI Taxonomy" id="1386089"/>
    <lineage>
        <taxon>Bacteria</taxon>
        <taxon>Bacillati</taxon>
        <taxon>Actinomycetota</taxon>
        <taxon>Actinomycetes</taxon>
        <taxon>Micrococcales</taxon>
        <taxon>Intrasporangiaceae</taxon>
        <taxon>Intrasporangium</taxon>
    </lineage>
</organism>
<keyword evidence="3" id="KW-1185">Reference proteome</keyword>
<accession>W9GB57</accession>
<gene>
    <name evidence="2" type="ORF">N865_19030</name>
</gene>
<dbReference type="Pfam" id="PF00903">
    <property type="entry name" value="Glyoxalase"/>
    <property type="match status" value="1"/>
</dbReference>
<dbReference type="Gene3D" id="3.10.180.10">
    <property type="entry name" value="2,3-Dihydroxybiphenyl 1,2-Dioxygenase, domain 1"/>
    <property type="match status" value="1"/>
</dbReference>
<sequence length="114" mass="11811">MTATTVNTVVYPVTDLAAAKTIFTRLLAAEPHTDQPYYVGWNVGGQEIALDPNGHAKGLTGPVPYWHVDDVPAHVAGLVEAGATVRQQPTDVGGGKLTAVLADPDGNVIGLVQA</sequence>
<dbReference type="EMBL" id="AWSA01000003">
    <property type="protein sequence ID" value="EWT03315.1"/>
    <property type="molecule type" value="Genomic_DNA"/>
</dbReference>
<feature type="domain" description="VOC" evidence="1">
    <location>
        <begin position="5"/>
        <end position="114"/>
    </location>
</feature>
<evidence type="ECO:0000313" key="3">
    <source>
        <dbReference type="Proteomes" id="UP000019489"/>
    </source>
</evidence>
<comment type="caution">
    <text evidence="2">The sequence shown here is derived from an EMBL/GenBank/DDBJ whole genome shotgun (WGS) entry which is preliminary data.</text>
</comment>
<dbReference type="PROSITE" id="PS51819">
    <property type="entry name" value="VOC"/>
    <property type="match status" value="1"/>
</dbReference>
<dbReference type="InterPro" id="IPR037523">
    <property type="entry name" value="VOC_core"/>
</dbReference>
<dbReference type="OrthoDB" id="4565236at2"/>
<dbReference type="PATRIC" id="fig|1386089.3.peg.423"/>
<name>W9GB57_9MICO</name>
<dbReference type="Proteomes" id="UP000019489">
    <property type="component" value="Unassembled WGS sequence"/>
</dbReference>
<dbReference type="eggNOG" id="COG3324">
    <property type="taxonomic scope" value="Bacteria"/>
</dbReference>
<proteinExistence type="predicted"/>
<dbReference type="InterPro" id="IPR004360">
    <property type="entry name" value="Glyas_Fos-R_dOase_dom"/>
</dbReference>
<evidence type="ECO:0000313" key="2">
    <source>
        <dbReference type="EMBL" id="EWT03315.1"/>
    </source>
</evidence>
<evidence type="ECO:0000259" key="1">
    <source>
        <dbReference type="PROSITE" id="PS51819"/>
    </source>
</evidence>
<protein>
    <submittedName>
        <fullName evidence="2">Glyoxalase</fullName>
    </submittedName>
</protein>
<dbReference type="AlphaFoldDB" id="W9GB57"/>
<dbReference type="InterPro" id="IPR029068">
    <property type="entry name" value="Glyas_Bleomycin-R_OHBP_Dase"/>
</dbReference>
<dbReference type="SUPFAM" id="SSF54593">
    <property type="entry name" value="Glyoxalase/Bleomycin resistance protein/Dihydroxybiphenyl dioxygenase"/>
    <property type="match status" value="1"/>
</dbReference>
<reference evidence="2 3" key="1">
    <citation type="submission" date="2013-08" db="EMBL/GenBank/DDBJ databases">
        <title>Intrasporangium oryzae NRRL B-24470.</title>
        <authorList>
            <person name="Liu H."/>
            <person name="Wang G."/>
        </authorList>
    </citation>
    <scope>NUCLEOTIDE SEQUENCE [LARGE SCALE GENOMIC DNA]</scope>
    <source>
        <strain evidence="2 3">NRRL B-24470</strain>
    </source>
</reference>